<dbReference type="Pfam" id="PF03703">
    <property type="entry name" value="bPH_2"/>
    <property type="match status" value="1"/>
</dbReference>
<reference evidence="3 4" key="1">
    <citation type="submission" date="2016-11" db="EMBL/GenBank/DDBJ databases">
        <authorList>
            <person name="Jaros S."/>
            <person name="Januszkiewicz K."/>
            <person name="Wedrychowicz H."/>
        </authorList>
    </citation>
    <scope>NUCLEOTIDE SEQUENCE [LARGE SCALE GENOMIC DNA]</scope>
    <source>
        <strain evidence="3 4">DSM 27063</strain>
    </source>
</reference>
<dbReference type="STRING" id="1168035.SAMN05444280_105147"/>
<dbReference type="PANTHER" id="PTHR34473:SF3">
    <property type="entry name" value="TRANSMEMBRANE PROTEIN-RELATED"/>
    <property type="match status" value="1"/>
</dbReference>
<keyword evidence="1" id="KW-0472">Membrane</keyword>
<feature type="transmembrane region" description="Helical" evidence="1">
    <location>
        <begin position="29"/>
        <end position="51"/>
    </location>
</feature>
<dbReference type="RefSeq" id="WP_073166486.1">
    <property type="nucleotide sequence ID" value="NZ_FQZE01000005.1"/>
</dbReference>
<evidence type="ECO:0000256" key="1">
    <source>
        <dbReference type="SAM" id="Phobius"/>
    </source>
</evidence>
<name>A0A1M6DQK0_9BACT</name>
<organism evidence="3 4">
    <name type="scientific">Tangfeifania diversioriginum</name>
    <dbReference type="NCBI Taxonomy" id="1168035"/>
    <lineage>
        <taxon>Bacteria</taxon>
        <taxon>Pseudomonadati</taxon>
        <taxon>Bacteroidota</taxon>
        <taxon>Bacteroidia</taxon>
        <taxon>Marinilabiliales</taxon>
        <taxon>Prolixibacteraceae</taxon>
        <taxon>Tangfeifania</taxon>
    </lineage>
</organism>
<evidence type="ECO:0000313" key="4">
    <source>
        <dbReference type="Proteomes" id="UP000184050"/>
    </source>
</evidence>
<evidence type="ECO:0000313" key="3">
    <source>
        <dbReference type="EMBL" id="SHI75507.1"/>
    </source>
</evidence>
<sequence length="173" mass="18970">MENFTNSIVLPGNLPEVDPVKFTGLNRKYLTVLYARILIVFLILAGGLIAFVSLADETVPEKFIYLIAGAILLIIAYSAIITTLGFPKKGYLIREKDVSFQRGLITYKVTSVPLNRIQHVEVNQGVLGKMLQLSSVKIYTAGGTSSDLTIPGLSKPEARKMKAFLSGKISEHE</sequence>
<protein>
    <recommendedName>
        <fullName evidence="2">YdbS-like PH domain-containing protein</fullName>
    </recommendedName>
</protein>
<proteinExistence type="predicted"/>
<keyword evidence="1" id="KW-1133">Transmembrane helix</keyword>
<evidence type="ECO:0000259" key="2">
    <source>
        <dbReference type="Pfam" id="PF03703"/>
    </source>
</evidence>
<keyword evidence="4" id="KW-1185">Reference proteome</keyword>
<dbReference type="OrthoDB" id="1524472at2"/>
<dbReference type="EMBL" id="FQZE01000005">
    <property type="protein sequence ID" value="SHI75507.1"/>
    <property type="molecule type" value="Genomic_DNA"/>
</dbReference>
<gene>
    <name evidence="3" type="ORF">SAMN05444280_105147</name>
</gene>
<dbReference type="Proteomes" id="UP000184050">
    <property type="component" value="Unassembled WGS sequence"/>
</dbReference>
<keyword evidence="1" id="KW-0812">Transmembrane</keyword>
<dbReference type="AlphaFoldDB" id="A0A1M6DQK0"/>
<accession>A0A1M6DQK0</accession>
<dbReference type="InterPro" id="IPR005182">
    <property type="entry name" value="YdbS-like_PH"/>
</dbReference>
<feature type="domain" description="YdbS-like PH" evidence="2">
    <location>
        <begin position="90"/>
        <end position="164"/>
    </location>
</feature>
<dbReference type="PANTHER" id="PTHR34473">
    <property type="entry name" value="UPF0699 TRANSMEMBRANE PROTEIN YDBS"/>
    <property type="match status" value="1"/>
</dbReference>
<feature type="transmembrane region" description="Helical" evidence="1">
    <location>
        <begin position="63"/>
        <end position="86"/>
    </location>
</feature>